<dbReference type="SUPFAM" id="SSF53850">
    <property type="entry name" value="Periplasmic binding protein-like II"/>
    <property type="match status" value="1"/>
</dbReference>
<gene>
    <name evidence="6" type="ORF">FNM00_06975</name>
</gene>
<sequence>MDIPRRTIPGPDEEEAVMRAHRTLKTIAVGAAAMVILAGCGDSGADDDEDFTLDIAITTDLQAFNPLSVTNATDIQVMNTMYLPLMRLKEGGGLEPGLMSSCTYEDGNQRVEWTIDDGYQWSDGEPVTADDVVFTMQTGIASDMYGLWQGNVESVEALDESTVSANLLTPATTACEDSSQVLVVPQHVWGDVVEEQGADQMGTFTLSEKDALWVGNGPYVLAEERKGDRYTFERNEHWPTEHGEVKASSVVYRFFPDANTAQVALTSGEVAAIAPAVSESARRTLEGSGGVELKTVAPGTSYAKLTVNTDRVPEQELRSLLLSFVDPEQVVKSVLLDTGEPLVTPLVSGGLTPDVDEREFSTAEAERIVAETGADAREFRVLCDSGVANFVKILDLMTEKAAEVGITLVNDCQERNSARSASKEGNFDLFINPLGAGYLSPLTFTTISWDPRQADLGVFYGGHYEDPVIQQAADEARASGTSEAGEKAAKTIVERVYEQGYARGIYSPEMAFAVSSDYSGWETANFESFSITNAWSLANVTRAD</sequence>
<comment type="similarity">
    <text evidence="2">Belongs to the bacterial solute-binding protein 5 family.</text>
</comment>
<dbReference type="GO" id="GO:0015833">
    <property type="term" value="P:peptide transport"/>
    <property type="evidence" value="ECO:0007669"/>
    <property type="project" value="TreeGrafter"/>
</dbReference>
<protein>
    <submittedName>
        <fullName evidence="6">ABC transporter substrate-binding protein</fullName>
    </submittedName>
</protein>
<evidence type="ECO:0000256" key="2">
    <source>
        <dbReference type="ARBA" id="ARBA00005695"/>
    </source>
</evidence>
<keyword evidence="3" id="KW-0813">Transport</keyword>
<dbReference type="InterPro" id="IPR039424">
    <property type="entry name" value="SBP_5"/>
</dbReference>
<evidence type="ECO:0000256" key="3">
    <source>
        <dbReference type="ARBA" id="ARBA00022448"/>
    </source>
</evidence>
<comment type="caution">
    <text evidence="6">The sequence shown here is derived from an EMBL/GenBank/DDBJ whole genome shotgun (WGS) entry which is preliminary data.</text>
</comment>
<reference evidence="6 7" key="1">
    <citation type="submission" date="2019-07" db="EMBL/GenBank/DDBJ databases">
        <authorList>
            <person name="Zhao L.H."/>
        </authorList>
    </citation>
    <scope>NUCLEOTIDE SEQUENCE [LARGE SCALE GENOMIC DNA]</scope>
    <source>
        <strain evidence="6 7">Co35</strain>
    </source>
</reference>
<dbReference type="Proteomes" id="UP000316988">
    <property type="component" value="Unassembled WGS sequence"/>
</dbReference>
<evidence type="ECO:0000259" key="5">
    <source>
        <dbReference type="Pfam" id="PF00496"/>
    </source>
</evidence>
<dbReference type="InterPro" id="IPR030678">
    <property type="entry name" value="Peptide/Ni-bd"/>
</dbReference>
<keyword evidence="7" id="KW-1185">Reference proteome</keyword>
<evidence type="ECO:0000256" key="4">
    <source>
        <dbReference type="ARBA" id="ARBA00022729"/>
    </source>
</evidence>
<dbReference type="GO" id="GO:0030313">
    <property type="term" value="C:cell envelope"/>
    <property type="evidence" value="ECO:0007669"/>
    <property type="project" value="UniProtKB-SubCell"/>
</dbReference>
<feature type="domain" description="Solute-binding protein family 5" evidence="5">
    <location>
        <begin position="94"/>
        <end position="452"/>
    </location>
</feature>
<dbReference type="CDD" id="cd00995">
    <property type="entry name" value="PBP2_NikA_DppA_OppA_like"/>
    <property type="match status" value="1"/>
</dbReference>
<dbReference type="GO" id="GO:1904680">
    <property type="term" value="F:peptide transmembrane transporter activity"/>
    <property type="evidence" value="ECO:0007669"/>
    <property type="project" value="TreeGrafter"/>
</dbReference>
<keyword evidence="4" id="KW-0732">Signal</keyword>
<dbReference type="EMBL" id="VLNT01000004">
    <property type="protein sequence ID" value="TSD64283.1"/>
    <property type="molecule type" value="Genomic_DNA"/>
</dbReference>
<dbReference type="PIRSF" id="PIRSF002741">
    <property type="entry name" value="MppA"/>
    <property type="match status" value="1"/>
</dbReference>
<dbReference type="GO" id="GO:0042597">
    <property type="term" value="C:periplasmic space"/>
    <property type="evidence" value="ECO:0007669"/>
    <property type="project" value="UniProtKB-ARBA"/>
</dbReference>
<comment type="subcellular location">
    <subcellularLocation>
        <location evidence="1">Cell envelope</location>
    </subcellularLocation>
</comment>
<dbReference type="GO" id="GO:0043190">
    <property type="term" value="C:ATP-binding cassette (ABC) transporter complex"/>
    <property type="evidence" value="ECO:0007669"/>
    <property type="project" value="InterPro"/>
</dbReference>
<dbReference type="Pfam" id="PF00496">
    <property type="entry name" value="SBP_bac_5"/>
    <property type="match status" value="1"/>
</dbReference>
<evidence type="ECO:0000256" key="1">
    <source>
        <dbReference type="ARBA" id="ARBA00004196"/>
    </source>
</evidence>
<dbReference type="PANTHER" id="PTHR30290">
    <property type="entry name" value="PERIPLASMIC BINDING COMPONENT OF ABC TRANSPORTER"/>
    <property type="match status" value="1"/>
</dbReference>
<dbReference type="InterPro" id="IPR000914">
    <property type="entry name" value="SBP_5_dom"/>
</dbReference>
<name>A0A554SD71_9ACTN</name>
<organism evidence="6 7">
    <name type="scientific">Aeromicrobium piscarium</name>
    <dbReference type="NCBI Taxonomy" id="2590901"/>
    <lineage>
        <taxon>Bacteria</taxon>
        <taxon>Bacillati</taxon>
        <taxon>Actinomycetota</taxon>
        <taxon>Actinomycetes</taxon>
        <taxon>Propionibacteriales</taxon>
        <taxon>Nocardioidaceae</taxon>
        <taxon>Aeromicrobium</taxon>
    </lineage>
</organism>
<evidence type="ECO:0000313" key="7">
    <source>
        <dbReference type="Proteomes" id="UP000316988"/>
    </source>
</evidence>
<accession>A0A554SD71</accession>
<proteinExistence type="inferred from homology"/>
<dbReference type="Gene3D" id="3.40.190.10">
    <property type="entry name" value="Periplasmic binding protein-like II"/>
    <property type="match status" value="1"/>
</dbReference>
<dbReference type="AlphaFoldDB" id="A0A554SD71"/>
<evidence type="ECO:0000313" key="6">
    <source>
        <dbReference type="EMBL" id="TSD64283.1"/>
    </source>
</evidence>
<dbReference type="PANTHER" id="PTHR30290:SF10">
    <property type="entry name" value="PERIPLASMIC OLIGOPEPTIDE-BINDING PROTEIN-RELATED"/>
    <property type="match status" value="1"/>
</dbReference>
<dbReference type="OrthoDB" id="9764591at2"/>
<dbReference type="Gene3D" id="3.10.105.10">
    <property type="entry name" value="Dipeptide-binding Protein, Domain 3"/>
    <property type="match status" value="1"/>
</dbReference>